<dbReference type="Proteomes" id="UP000007962">
    <property type="component" value="Chromosome"/>
</dbReference>
<keyword evidence="2" id="KW-0812">Transmembrane</keyword>
<sequence>MISERSRTGGARAVAVVLAVMLGRFALIVVGIEVLPLLGLRGWDVGLVVNGLCVVYAVVVVSAARMWSEIGLTLWRSWPALLWLVPFALEAASWTWPQGPRDAEPGAGWWALTFVLVAVNEELLSRGFTLARLSRSFSTAIAVVSTGVLFGLQHLSALATSDADVGTVLTNVDLTAAFGFAFAAYQARFRWLTPLIVLHALSDLAGELTPGSPGDVVVLATTLLMVATGVVLLRHASRGGPGGAASARTAPTRSAAPEG</sequence>
<reference evidence="4 5" key="1">
    <citation type="journal article" date="2009" name="Stand. Genomic Sci.">
        <title>Complete genome sequence of Beutenbergia cavernae type strain (HKI 0122).</title>
        <authorList>
            <person name="Land M."/>
            <person name="Pukall R."/>
            <person name="Abt B."/>
            <person name="Goker M."/>
            <person name="Rohde M."/>
            <person name="Glavina Del Rio T."/>
            <person name="Tice H."/>
            <person name="Copeland A."/>
            <person name="Cheng J.F."/>
            <person name="Lucas S."/>
            <person name="Chen F."/>
            <person name="Nolan M."/>
            <person name="Bruce D."/>
            <person name="Goodwin L."/>
            <person name="Pitluck S."/>
            <person name="Ivanova N."/>
            <person name="Mavromatis K."/>
            <person name="Ovchinnikova G."/>
            <person name="Pati A."/>
            <person name="Chen A."/>
            <person name="Palaniappan K."/>
            <person name="Hauser L."/>
            <person name="Chang Y.J."/>
            <person name="Jefferies C.C."/>
            <person name="Saunders E."/>
            <person name="Brettin T."/>
            <person name="Detter J.C."/>
            <person name="Han C."/>
            <person name="Chain P."/>
            <person name="Bristow J."/>
            <person name="Eisen J.A."/>
            <person name="Markowitz V."/>
            <person name="Hugenholtz P."/>
            <person name="Kyrpides N.C."/>
            <person name="Klenk H.P."/>
            <person name="Lapidus A."/>
        </authorList>
    </citation>
    <scope>NUCLEOTIDE SEQUENCE [LARGE SCALE GENOMIC DNA]</scope>
    <source>
        <strain evidence="5">ATCC BAA-8 / DSM 12333 / NBRC 16432</strain>
    </source>
</reference>
<feature type="transmembrane region" description="Helical" evidence="2">
    <location>
        <begin position="137"/>
        <end position="159"/>
    </location>
</feature>
<dbReference type="GO" id="GO:0080120">
    <property type="term" value="P:CAAX-box protein maturation"/>
    <property type="evidence" value="ECO:0007669"/>
    <property type="project" value="UniProtKB-ARBA"/>
</dbReference>
<dbReference type="AlphaFoldDB" id="C5C6G6"/>
<dbReference type="InterPro" id="IPR003675">
    <property type="entry name" value="Rce1/LyrA-like_dom"/>
</dbReference>
<dbReference type="GO" id="GO:0004175">
    <property type="term" value="F:endopeptidase activity"/>
    <property type="evidence" value="ECO:0007669"/>
    <property type="project" value="UniProtKB-ARBA"/>
</dbReference>
<dbReference type="OrthoDB" id="5113140at2"/>
<organism evidence="4 5">
    <name type="scientific">Beutenbergia cavernae (strain ATCC BAA-8 / DSM 12333 / CCUG 43141 / JCM 11478 / NBRC 16432 / NCIMB 13614 / HKI 0122)</name>
    <dbReference type="NCBI Taxonomy" id="471853"/>
    <lineage>
        <taxon>Bacteria</taxon>
        <taxon>Bacillati</taxon>
        <taxon>Actinomycetota</taxon>
        <taxon>Actinomycetes</taxon>
        <taxon>Micrococcales</taxon>
        <taxon>Beutenbergiaceae</taxon>
        <taxon>Beutenbergia</taxon>
    </lineage>
</organism>
<dbReference type="eggNOG" id="COG1266">
    <property type="taxonomic scope" value="Bacteria"/>
</dbReference>
<proteinExistence type="predicted"/>
<keyword evidence="2" id="KW-0472">Membrane</keyword>
<evidence type="ECO:0000313" key="5">
    <source>
        <dbReference type="Proteomes" id="UP000007962"/>
    </source>
</evidence>
<gene>
    <name evidence="4" type="ordered locus">Bcav_2120</name>
</gene>
<feature type="transmembrane region" description="Helical" evidence="2">
    <location>
        <begin position="108"/>
        <end position="125"/>
    </location>
</feature>
<feature type="transmembrane region" description="Helical" evidence="2">
    <location>
        <begin position="47"/>
        <end position="68"/>
    </location>
</feature>
<evidence type="ECO:0000259" key="3">
    <source>
        <dbReference type="Pfam" id="PF02517"/>
    </source>
</evidence>
<keyword evidence="5" id="KW-1185">Reference proteome</keyword>
<name>C5C6G6_BEUC1</name>
<protein>
    <submittedName>
        <fullName evidence="4">Abortive infection protein</fullName>
    </submittedName>
</protein>
<dbReference type="KEGG" id="bcv:Bcav_2120"/>
<evidence type="ECO:0000256" key="2">
    <source>
        <dbReference type="SAM" id="Phobius"/>
    </source>
</evidence>
<dbReference type="RefSeq" id="WP_015882612.1">
    <property type="nucleotide sequence ID" value="NC_012669.1"/>
</dbReference>
<feature type="transmembrane region" description="Helical" evidence="2">
    <location>
        <begin position="12"/>
        <end position="35"/>
    </location>
</feature>
<feature type="transmembrane region" description="Helical" evidence="2">
    <location>
        <begin position="80"/>
        <end position="96"/>
    </location>
</feature>
<accession>C5C6G6</accession>
<evidence type="ECO:0000313" key="4">
    <source>
        <dbReference type="EMBL" id="ACQ80372.1"/>
    </source>
</evidence>
<feature type="domain" description="CAAX prenyl protease 2/Lysostaphin resistance protein A-like" evidence="3">
    <location>
        <begin position="108"/>
        <end position="204"/>
    </location>
</feature>
<keyword evidence="2" id="KW-1133">Transmembrane helix</keyword>
<feature type="transmembrane region" description="Helical" evidence="2">
    <location>
        <begin position="216"/>
        <end position="233"/>
    </location>
</feature>
<dbReference type="HOGENOM" id="CLU_1000459_0_0_11"/>
<dbReference type="Pfam" id="PF02517">
    <property type="entry name" value="Rce1-like"/>
    <property type="match status" value="1"/>
</dbReference>
<evidence type="ECO:0000256" key="1">
    <source>
        <dbReference type="SAM" id="MobiDB-lite"/>
    </source>
</evidence>
<feature type="region of interest" description="Disordered" evidence="1">
    <location>
        <begin position="237"/>
        <end position="259"/>
    </location>
</feature>
<feature type="compositionally biased region" description="Low complexity" evidence="1">
    <location>
        <begin position="244"/>
        <end position="259"/>
    </location>
</feature>
<dbReference type="EMBL" id="CP001618">
    <property type="protein sequence ID" value="ACQ80372.1"/>
    <property type="molecule type" value="Genomic_DNA"/>
</dbReference>